<dbReference type="CDD" id="cd13274">
    <property type="entry name" value="PH_DGK_type2"/>
    <property type="match status" value="1"/>
</dbReference>
<feature type="domain" description="Phorbol-ester/DAG-type" evidence="23">
    <location>
        <begin position="210"/>
        <end position="261"/>
    </location>
</feature>
<dbReference type="Gene3D" id="3.30.60.20">
    <property type="match status" value="2"/>
</dbReference>
<evidence type="ECO:0000256" key="11">
    <source>
        <dbReference type="ARBA" id="ARBA00022741"/>
    </source>
</evidence>
<keyword evidence="10" id="KW-0677">Repeat</keyword>
<evidence type="ECO:0000256" key="10">
    <source>
        <dbReference type="ARBA" id="ARBA00022737"/>
    </source>
</evidence>
<dbReference type="EC" id="2.7.1.107" evidence="21"/>
<dbReference type="SUPFAM" id="SSF47769">
    <property type="entry name" value="SAM/Pointed domain"/>
    <property type="match status" value="1"/>
</dbReference>
<comment type="pathway">
    <text evidence="3">Lipid metabolism; glycerolipid metabolism.</text>
</comment>
<evidence type="ECO:0000313" key="26">
    <source>
        <dbReference type="Ensembl" id="ENSCCRP00020078861.1"/>
    </source>
</evidence>
<keyword evidence="7" id="KW-0597">Phosphoprotein</keyword>
<evidence type="ECO:0000259" key="24">
    <source>
        <dbReference type="PROSITE" id="PS50105"/>
    </source>
</evidence>
<keyword evidence="9" id="KW-0479">Metal-binding</keyword>
<dbReference type="PANTHER" id="PTHR11255:SF37">
    <property type="entry name" value="DIACYLGLYCEROL KINASE ETA"/>
    <property type="match status" value="1"/>
</dbReference>
<evidence type="ECO:0000256" key="18">
    <source>
        <dbReference type="ARBA" id="ARBA00023371"/>
    </source>
</evidence>
<dbReference type="CDD" id="cd20894">
    <property type="entry name" value="C1_DGKeta_rpt2"/>
    <property type="match status" value="1"/>
</dbReference>
<keyword evidence="8 21" id="KW-0808">Transferase</keyword>
<evidence type="ECO:0000259" key="25">
    <source>
        <dbReference type="PROSITE" id="PS50146"/>
    </source>
</evidence>
<dbReference type="InterPro" id="IPR001849">
    <property type="entry name" value="PH_domain"/>
</dbReference>
<dbReference type="SUPFAM" id="SSF57889">
    <property type="entry name" value="Cysteine-rich domain"/>
    <property type="match status" value="2"/>
</dbReference>
<dbReference type="Pfam" id="PF00781">
    <property type="entry name" value="DAGK_cat"/>
    <property type="match status" value="1"/>
</dbReference>
<evidence type="ECO:0000256" key="13">
    <source>
        <dbReference type="ARBA" id="ARBA00022777"/>
    </source>
</evidence>
<keyword evidence="6" id="KW-0963">Cytoplasm</keyword>
<dbReference type="CDD" id="cd20848">
    <property type="entry name" value="C1_DGKeta_rpt1"/>
    <property type="match status" value="1"/>
</dbReference>
<evidence type="ECO:0000256" key="3">
    <source>
        <dbReference type="ARBA" id="ARBA00005175"/>
    </source>
</evidence>
<keyword evidence="5" id="KW-1003">Cell membrane</keyword>
<dbReference type="PANTHER" id="PTHR11255">
    <property type="entry name" value="DIACYLGLYCEROL KINASE"/>
    <property type="match status" value="1"/>
</dbReference>
<dbReference type="GO" id="GO:0008270">
    <property type="term" value="F:zinc ion binding"/>
    <property type="evidence" value="ECO:0007669"/>
    <property type="project" value="UniProtKB-KW"/>
</dbReference>
<evidence type="ECO:0000256" key="15">
    <source>
        <dbReference type="ARBA" id="ARBA00022840"/>
    </source>
</evidence>
<keyword evidence="13 21" id="KW-0418">Kinase</keyword>
<sequence>GSLWDSHKPPGFHPKYLKLCSEDERSFYSVKEGLLLKQTSSFQRWKKRYFKLRGRTLYYAKDAKSLIFDEVDLSDASVAESSTKNVNNSFTVITPFRRLILCAENRKEMEDWISSLKSVQSREHYETAQFNVEHFSGMHNWYACSHARPTFCNVCRDSLSGVTSHGLSCEVCKFKAHKRCAVRATNNCKWTTLASIGKDIIEDEDGISMPHQWLEGNLPVSAKCAVCDKTCGSVLRLQDWRCLWCKAMVHTACMDLYPRKCPLGQCKVSIIPPTALNSIDSDGFWKATCPPSCASPLLVFVNSKSGDNQGVKFLRRFKQLLNPAQVFDLVNGGPHLGLRLFQKFDNFRILVCGGDGSVGWVLSEIDKLNLHKQCQLGVLPLGTGNDLARVLGWGPSCDDDTQLPQILEKLERASTKMLDRWSIMTYEIKIPPKHSCPTTPEEAEDGQVPLQISAYEDSVAAHLTKILNSDQHSVVISSSKVLCETVKEFVAIVGKCYERSSDSTEESDALALKCVILNEKLDSLLQTLNLEAQAMTPSALTTPPIVEEEENETEKGSAHKLFRPREQLVLRANSLKKVLRQIIEQAERSTIVQHVFLCLLNRKKTLIFCLRNVALDISLRAGLAASIAGSSIISKMLLANIDPFGATPEGYLEKCVMNNYFGIGLDAKISLEFNNKREEHPEKCRSRTKNMMWYGVLGTKELLQRTYKNLEQKVQLECDGQYIPLPSLQGIAVLNIPSYAGGTNFWGGTKEDDIFCAPSFDDKILEVVAVFGSMQMAVSRVIKLQHHRIAQCRTVKITILGDEGVPVQVDGEAWIQPPGVIKIQHKNRAQMLTRDRAFENTLKSWEDKLKYDKPPLRPHLYPQHSVDLATEEEATLIQMCARAAEDLITRICEAAKNYQLLEQELAHAVNASSHAINKTHPKFPEVSNASTPEPLMLYDFSSALHNETESLLVGRVPLQLDPPHEELLSSALQSVEVELGKLTEIPWLYHILQPNDEEDNSLEYGKRNSRSGMFRIVPKFKKEKAPKKSSPQWGTEEVAAWLEQLSLGEYKETFIRHDIRGSELLHLERRDLKVYTQPLSVDGESSSVLCSAKCQCVRCSGQTCHKH</sequence>
<dbReference type="InterPro" id="IPR000756">
    <property type="entry name" value="Diacylglycerol_kin_accessory"/>
</dbReference>
<dbReference type="GO" id="GO:0046486">
    <property type="term" value="P:glycerolipid metabolic process"/>
    <property type="evidence" value="ECO:0007669"/>
    <property type="project" value="UniProtKB-UniPathway"/>
</dbReference>
<dbReference type="GO" id="GO:0007200">
    <property type="term" value="P:phospholipase C-activating G protein-coupled receptor signaling pathway"/>
    <property type="evidence" value="ECO:0007669"/>
    <property type="project" value="InterPro"/>
</dbReference>
<dbReference type="InterPro" id="IPR001660">
    <property type="entry name" value="SAM"/>
</dbReference>
<dbReference type="PROSITE" id="PS50105">
    <property type="entry name" value="SAM_DOMAIN"/>
    <property type="match status" value="1"/>
</dbReference>
<feature type="domain" description="DAGKc" evidence="25">
    <location>
        <begin position="292"/>
        <end position="427"/>
    </location>
</feature>
<protein>
    <recommendedName>
        <fullName evidence="21">Diacylglycerol kinase</fullName>
        <shortName evidence="21">DAG kinase</shortName>
        <ecNumber evidence="21">2.7.1.107</ecNumber>
    </recommendedName>
</protein>
<dbReference type="GO" id="GO:0005524">
    <property type="term" value="F:ATP binding"/>
    <property type="evidence" value="ECO:0007669"/>
    <property type="project" value="UniProtKB-KW"/>
</dbReference>
<evidence type="ECO:0000256" key="12">
    <source>
        <dbReference type="ARBA" id="ARBA00022771"/>
    </source>
</evidence>
<dbReference type="SUPFAM" id="SSF111331">
    <property type="entry name" value="NAD kinase/diacylglycerol kinase-like"/>
    <property type="match status" value="1"/>
</dbReference>
<dbReference type="SMART" id="SM00046">
    <property type="entry name" value="DAGKc"/>
    <property type="match status" value="1"/>
</dbReference>
<dbReference type="PROSITE" id="PS50081">
    <property type="entry name" value="ZF_DAG_PE_2"/>
    <property type="match status" value="2"/>
</dbReference>
<evidence type="ECO:0000256" key="2">
    <source>
        <dbReference type="ARBA" id="ARBA00004496"/>
    </source>
</evidence>
<comment type="subcellular location">
    <subcellularLocation>
        <location evidence="1">Cell membrane</location>
    </subcellularLocation>
    <subcellularLocation>
        <location evidence="2">Cytoplasm</location>
    </subcellularLocation>
</comment>
<evidence type="ECO:0000256" key="9">
    <source>
        <dbReference type="ARBA" id="ARBA00022723"/>
    </source>
</evidence>
<dbReference type="SMART" id="SM00454">
    <property type="entry name" value="SAM"/>
    <property type="match status" value="1"/>
</dbReference>
<dbReference type="InterPro" id="IPR002219">
    <property type="entry name" value="PKC_DAG/PE"/>
</dbReference>
<dbReference type="InterPro" id="IPR046349">
    <property type="entry name" value="C1-like_sf"/>
</dbReference>
<organism evidence="26 27">
    <name type="scientific">Cyprinus carpio</name>
    <name type="common">Common carp</name>
    <dbReference type="NCBI Taxonomy" id="7962"/>
    <lineage>
        <taxon>Eukaryota</taxon>
        <taxon>Metazoa</taxon>
        <taxon>Chordata</taxon>
        <taxon>Craniata</taxon>
        <taxon>Vertebrata</taxon>
        <taxon>Euteleostomi</taxon>
        <taxon>Actinopterygii</taxon>
        <taxon>Neopterygii</taxon>
        <taxon>Teleostei</taxon>
        <taxon>Ostariophysi</taxon>
        <taxon>Cypriniformes</taxon>
        <taxon>Cyprinidae</taxon>
        <taxon>Cyprininae</taxon>
        <taxon>Cyprinus</taxon>
    </lineage>
</organism>
<keyword evidence="16" id="KW-0443">Lipid metabolism</keyword>
<feature type="domain" description="SAM" evidence="24">
    <location>
        <begin position="1033"/>
        <end position="1081"/>
    </location>
</feature>
<keyword evidence="17" id="KW-0472">Membrane</keyword>
<feature type="domain" description="Phorbol-ester/DAG-type" evidence="23">
    <location>
        <begin position="138"/>
        <end position="188"/>
    </location>
</feature>
<comment type="catalytic activity">
    <reaction evidence="18">
        <text>1,2-di-(9Z-octadecenoyl)-sn-glycerol + ATP = 1,2-di-(9Z-octadecenoyl)-sn-glycero-3-phosphate + ADP + H(+)</text>
        <dbReference type="Rhea" id="RHEA:40327"/>
        <dbReference type="ChEBI" id="CHEBI:15378"/>
        <dbReference type="ChEBI" id="CHEBI:30616"/>
        <dbReference type="ChEBI" id="CHEBI:52333"/>
        <dbReference type="ChEBI" id="CHEBI:74546"/>
        <dbReference type="ChEBI" id="CHEBI:456216"/>
    </reaction>
    <physiologicalReaction direction="left-to-right" evidence="18">
        <dbReference type="Rhea" id="RHEA:40328"/>
    </physiologicalReaction>
</comment>
<comment type="catalytic activity">
    <reaction evidence="19">
        <text>a 1,2-diacyl-sn-glycerol + ATP = a 1,2-diacyl-sn-glycero-3-phosphate + ADP + H(+)</text>
        <dbReference type="Rhea" id="RHEA:10272"/>
        <dbReference type="ChEBI" id="CHEBI:15378"/>
        <dbReference type="ChEBI" id="CHEBI:17815"/>
        <dbReference type="ChEBI" id="CHEBI:30616"/>
        <dbReference type="ChEBI" id="CHEBI:58608"/>
        <dbReference type="ChEBI" id="CHEBI:456216"/>
        <dbReference type="EC" id="2.7.1.107"/>
    </reaction>
    <physiologicalReaction direction="left-to-right" evidence="19">
        <dbReference type="Rhea" id="RHEA:10273"/>
    </physiologicalReaction>
</comment>
<evidence type="ECO:0000256" key="14">
    <source>
        <dbReference type="ARBA" id="ARBA00022833"/>
    </source>
</evidence>
<evidence type="ECO:0000256" key="19">
    <source>
        <dbReference type="ARBA" id="ARBA00023411"/>
    </source>
</evidence>
<evidence type="ECO:0000256" key="7">
    <source>
        <dbReference type="ARBA" id="ARBA00022553"/>
    </source>
</evidence>
<comment type="similarity">
    <text evidence="4 21">Belongs to the eukaryotic diacylglycerol kinase family.</text>
</comment>
<dbReference type="SMART" id="SM00045">
    <property type="entry name" value="DAGKa"/>
    <property type="match status" value="1"/>
</dbReference>
<evidence type="ECO:0000256" key="1">
    <source>
        <dbReference type="ARBA" id="ARBA00004236"/>
    </source>
</evidence>
<dbReference type="PROSITE" id="PS00479">
    <property type="entry name" value="ZF_DAG_PE_1"/>
    <property type="match status" value="1"/>
</dbReference>
<dbReference type="InterPro" id="IPR011993">
    <property type="entry name" value="PH-like_dom_sf"/>
</dbReference>
<dbReference type="FunFam" id="2.30.29.30:FF:000060">
    <property type="entry name" value="Diacylglycerol kinase"/>
    <property type="match status" value="1"/>
</dbReference>
<dbReference type="FunFam" id="3.40.50.10330:FF:000001">
    <property type="entry name" value="Diacylglycerol kinase"/>
    <property type="match status" value="1"/>
</dbReference>
<evidence type="ECO:0000259" key="22">
    <source>
        <dbReference type="PROSITE" id="PS50003"/>
    </source>
</evidence>
<accession>A0A8C2IFB0</accession>
<dbReference type="InterPro" id="IPR016064">
    <property type="entry name" value="NAD/diacylglycerol_kinase_sf"/>
</dbReference>
<dbReference type="Pfam" id="PF07647">
    <property type="entry name" value="SAM_2"/>
    <property type="match status" value="1"/>
</dbReference>
<dbReference type="GO" id="GO:0005737">
    <property type="term" value="C:cytoplasm"/>
    <property type="evidence" value="ECO:0007669"/>
    <property type="project" value="UniProtKB-SubCell"/>
</dbReference>
<dbReference type="Gene3D" id="2.60.200.40">
    <property type="match status" value="1"/>
</dbReference>
<dbReference type="InterPro" id="IPR054474">
    <property type="entry name" value="DGKD_4H"/>
</dbReference>
<dbReference type="InterPro" id="IPR047480">
    <property type="entry name" value="C1_DGKeta_rpt2"/>
</dbReference>
<keyword evidence="12" id="KW-0863">Zinc-finger</keyword>
<evidence type="ECO:0000313" key="27">
    <source>
        <dbReference type="Proteomes" id="UP000694701"/>
    </source>
</evidence>
<dbReference type="UniPathway" id="UPA00230"/>
<dbReference type="GO" id="GO:0005886">
    <property type="term" value="C:plasma membrane"/>
    <property type="evidence" value="ECO:0007669"/>
    <property type="project" value="UniProtKB-SubCell"/>
</dbReference>
<evidence type="ECO:0000256" key="17">
    <source>
        <dbReference type="ARBA" id="ARBA00023136"/>
    </source>
</evidence>
<evidence type="ECO:0000256" key="16">
    <source>
        <dbReference type="ARBA" id="ARBA00023098"/>
    </source>
</evidence>
<dbReference type="Pfam" id="PF00169">
    <property type="entry name" value="PH"/>
    <property type="match status" value="1"/>
</dbReference>
<comment type="pathway">
    <text evidence="20">Glycerolipid metabolism.</text>
</comment>
<keyword evidence="14" id="KW-0862">Zinc</keyword>
<evidence type="ECO:0000256" key="20">
    <source>
        <dbReference type="ARBA" id="ARBA00060536"/>
    </source>
</evidence>
<dbReference type="Proteomes" id="UP000694701">
    <property type="component" value="Unplaced"/>
</dbReference>
<dbReference type="AlphaFoldDB" id="A0A8C2IFB0"/>
<evidence type="ECO:0000256" key="4">
    <source>
        <dbReference type="ARBA" id="ARBA00009280"/>
    </source>
</evidence>
<dbReference type="InterPro" id="IPR017438">
    <property type="entry name" value="ATP-NAD_kinase_N"/>
</dbReference>
<dbReference type="InterPro" id="IPR001206">
    <property type="entry name" value="Diacylglycerol_kinase_cat_dom"/>
</dbReference>
<dbReference type="Pfam" id="PF22944">
    <property type="entry name" value="DGKD_4H"/>
    <property type="match status" value="1"/>
</dbReference>
<dbReference type="FunFam" id="3.30.60.20:FF:000029">
    <property type="entry name" value="Diacylglycerol kinase"/>
    <property type="match status" value="1"/>
</dbReference>
<dbReference type="FunFam" id="2.60.200.40:FF:000001">
    <property type="entry name" value="Diacylglycerol kinase"/>
    <property type="match status" value="1"/>
</dbReference>
<dbReference type="Pfam" id="PF00130">
    <property type="entry name" value="C1_1"/>
    <property type="match status" value="2"/>
</dbReference>
<dbReference type="InterPro" id="IPR037607">
    <property type="entry name" value="DGK"/>
</dbReference>
<reference evidence="26" key="1">
    <citation type="submission" date="2025-08" db="UniProtKB">
        <authorList>
            <consortium name="Ensembl"/>
        </authorList>
    </citation>
    <scope>IDENTIFICATION</scope>
</reference>
<proteinExistence type="inferred from homology"/>
<dbReference type="SUPFAM" id="SSF50729">
    <property type="entry name" value="PH domain-like"/>
    <property type="match status" value="1"/>
</dbReference>
<dbReference type="Gene3D" id="1.10.150.50">
    <property type="entry name" value="Transcription Factor, Ets-1"/>
    <property type="match status" value="1"/>
</dbReference>
<dbReference type="Ensembl" id="ENSCCRT00020086445.1">
    <property type="protein sequence ID" value="ENSCCRP00020078861.1"/>
    <property type="gene ID" value="ENSCCRG00020035356.1"/>
</dbReference>
<dbReference type="GO" id="GO:0004143">
    <property type="term" value="F:ATP-dependent diacylglycerol kinase activity"/>
    <property type="evidence" value="ECO:0007669"/>
    <property type="project" value="UniProtKB-EC"/>
</dbReference>
<dbReference type="Gene3D" id="2.30.29.30">
    <property type="entry name" value="Pleckstrin-homology domain (PH domain)/Phosphotyrosine-binding domain (PTB)"/>
    <property type="match status" value="1"/>
</dbReference>
<dbReference type="Gene3D" id="3.40.50.10330">
    <property type="entry name" value="Probable inorganic polyphosphate/atp-NAD kinase, domain 1"/>
    <property type="match status" value="1"/>
</dbReference>
<evidence type="ECO:0000256" key="6">
    <source>
        <dbReference type="ARBA" id="ARBA00022490"/>
    </source>
</evidence>
<dbReference type="Pfam" id="PF00609">
    <property type="entry name" value="DAGK_acc"/>
    <property type="match status" value="1"/>
</dbReference>
<evidence type="ECO:0000256" key="21">
    <source>
        <dbReference type="RuleBase" id="RU361128"/>
    </source>
</evidence>
<keyword evidence="11 21" id="KW-0547">Nucleotide-binding</keyword>
<evidence type="ECO:0000256" key="8">
    <source>
        <dbReference type="ARBA" id="ARBA00022679"/>
    </source>
</evidence>
<dbReference type="PROSITE" id="PS50003">
    <property type="entry name" value="PH_DOMAIN"/>
    <property type="match status" value="1"/>
</dbReference>
<dbReference type="InterPro" id="IPR013761">
    <property type="entry name" value="SAM/pointed_sf"/>
</dbReference>
<dbReference type="SMART" id="SM00233">
    <property type="entry name" value="PH"/>
    <property type="match status" value="1"/>
</dbReference>
<dbReference type="FunFam" id="3.30.60.20:FF:000002">
    <property type="entry name" value="Diacylglycerol kinase"/>
    <property type="match status" value="1"/>
</dbReference>
<name>A0A8C2IFB0_CYPCA</name>
<dbReference type="PROSITE" id="PS50146">
    <property type="entry name" value="DAGK"/>
    <property type="match status" value="1"/>
</dbReference>
<evidence type="ECO:0000259" key="23">
    <source>
        <dbReference type="PROSITE" id="PS50081"/>
    </source>
</evidence>
<feature type="domain" description="PH" evidence="22">
    <location>
        <begin position="28"/>
        <end position="121"/>
    </location>
</feature>
<dbReference type="SMART" id="SM00109">
    <property type="entry name" value="C1"/>
    <property type="match status" value="2"/>
</dbReference>
<evidence type="ECO:0000256" key="5">
    <source>
        <dbReference type="ARBA" id="ARBA00022475"/>
    </source>
</evidence>
<keyword evidence="15 21" id="KW-0067">ATP-binding</keyword>